<gene>
    <name evidence="10" type="ORF">ACH5RR_028222</name>
</gene>
<dbReference type="PANTHER" id="PTHR47042">
    <property type="entry name" value="C2 DOMAIN-CONTAINING PROTEIN-LIKE"/>
    <property type="match status" value="1"/>
</dbReference>
<dbReference type="SMART" id="SM00239">
    <property type="entry name" value="C2"/>
    <property type="match status" value="1"/>
</dbReference>
<evidence type="ECO:0000256" key="4">
    <source>
        <dbReference type="ARBA" id="ARBA00023121"/>
    </source>
</evidence>
<keyword evidence="2" id="KW-0813">Transport</keyword>
<feature type="compositionally biased region" description="Low complexity" evidence="6">
    <location>
        <begin position="597"/>
        <end position="608"/>
    </location>
</feature>
<dbReference type="InterPro" id="IPR000008">
    <property type="entry name" value="C2_dom"/>
</dbReference>
<keyword evidence="3" id="KW-0445">Lipid transport</keyword>
<dbReference type="PANTHER" id="PTHR47042:SF4">
    <property type="entry name" value="OS02G0313700 PROTEIN"/>
    <property type="match status" value="1"/>
</dbReference>
<dbReference type="PROSITE" id="PS50004">
    <property type="entry name" value="C2"/>
    <property type="match status" value="1"/>
</dbReference>
<feature type="compositionally biased region" description="Basic residues" evidence="6">
    <location>
        <begin position="610"/>
        <end position="632"/>
    </location>
</feature>
<dbReference type="EMBL" id="JBJUIK010000012">
    <property type="protein sequence ID" value="KAL3508821.1"/>
    <property type="molecule type" value="Genomic_DNA"/>
</dbReference>
<protein>
    <recommendedName>
        <fullName evidence="12">C2 domain-containing protein</fullName>
    </recommendedName>
</protein>
<name>A0ABD2YN40_9GENT</name>
<feature type="compositionally biased region" description="Basic and acidic residues" evidence="6">
    <location>
        <begin position="703"/>
        <end position="713"/>
    </location>
</feature>
<dbReference type="GO" id="GO:0008289">
    <property type="term" value="F:lipid binding"/>
    <property type="evidence" value="ECO:0007669"/>
    <property type="project" value="UniProtKB-KW"/>
</dbReference>
<evidence type="ECO:0000256" key="6">
    <source>
        <dbReference type="SAM" id="MobiDB-lite"/>
    </source>
</evidence>
<feature type="domain" description="SMP-LTD" evidence="9">
    <location>
        <begin position="72"/>
        <end position="266"/>
    </location>
</feature>
<feature type="compositionally biased region" description="Polar residues" evidence="6">
    <location>
        <begin position="690"/>
        <end position="702"/>
    </location>
</feature>
<evidence type="ECO:0000313" key="11">
    <source>
        <dbReference type="Proteomes" id="UP001630127"/>
    </source>
</evidence>
<feature type="transmembrane region" description="Helical" evidence="7">
    <location>
        <begin position="9"/>
        <end position="26"/>
    </location>
</feature>
<evidence type="ECO:0000259" key="8">
    <source>
        <dbReference type="PROSITE" id="PS50004"/>
    </source>
</evidence>
<keyword evidence="7" id="KW-1133">Transmembrane helix</keyword>
<evidence type="ECO:0000256" key="3">
    <source>
        <dbReference type="ARBA" id="ARBA00023055"/>
    </source>
</evidence>
<evidence type="ECO:0000256" key="2">
    <source>
        <dbReference type="ARBA" id="ARBA00022448"/>
    </source>
</evidence>
<dbReference type="Gene3D" id="2.60.40.150">
    <property type="entry name" value="C2 domain"/>
    <property type="match status" value="1"/>
</dbReference>
<keyword evidence="5 7" id="KW-0472">Membrane</keyword>
<evidence type="ECO:0000256" key="5">
    <source>
        <dbReference type="ARBA" id="ARBA00023136"/>
    </source>
</evidence>
<keyword evidence="11" id="KW-1185">Reference proteome</keyword>
<reference evidence="10 11" key="1">
    <citation type="submission" date="2024-11" db="EMBL/GenBank/DDBJ databases">
        <title>A near-complete genome assembly of Cinchona calisaya.</title>
        <authorList>
            <person name="Lian D.C."/>
            <person name="Zhao X.W."/>
            <person name="Wei L."/>
        </authorList>
    </citation>
    <scope>NUCLEOTIDE SEQUENCE [LARGE SCALE GENOMIC DNA]</scope>
    <source>
        <tissue evidence="10">Nenye</tissue>
    </source>
</reference>
<evidence type="ECO:0000256" key="1">
    <source>
        <dbReference type="ARBA" id="ARBA00004370"/>
    </source>
</evidence>
<dbReference type="Proteomes" id="UP001630127">
    <property type="component" value="Unassembled WGS sequence"/>
</dbReference>
<evidence type="ECO:0000259" key="9">
    <source>
        <dbReference type="PROSITE" id="PS51847"/>
    </source>
</evidence>
<dbReference type="CDD" id="cd00030">
    <property type="entry name" value="C2"/>
    <property type="match status" value="1"/>
</dbReference>
<dbReference type="GO" id="GO:0006869">
    <property type="term" value="P:lipid transport"/>
    <property type="evidence" value="ECO:0007669"/>
    <property type="project" value="UniProtKB-KW"/>
</dbReference>
<proteinExistence type="predicted"/>
<dbReference type="CDD" id="cd21669">
    <property type="entry name" value="SMP_SF"/>
    <property type="match status" value="1"/>
</dbReference>
<dbReference type="InterPro" id="IPR035892">
    <property type="entry name" value="C2_domain_sf"/>
</dbReference>
<dbReference type="PROSITE" id="PS51847">
    <property type="entry name" value="SMP"/>
    <property type="match status" value="1"/>
</dbReference>
<feature type="compositionally biased region" description="Polar residues" evidence="6">
    <location>
        <begin position="428"/>
        <end position="442"/>
    </location>
</feature>
<dbReference type="InterPro" id="IPR031468">
    <property type="entry name" value="SMP_LBD"/>
</dbReference>
<keyword evidence="4" id="KW-0446">Lipid-binding</keyword>
<keyword evidence="7" id="KW-0812">Transmembrane</keyword>
<dbReference type="AlphaFoldDB" id="A0ABD2YN40"/>
<comment type="subcellular location">
    <subcellularLocation>
        <location evidence="1">Membrane</location>
    </subcellularLocation>
</comment>
<feature type="region of interest" description="Disordered" evidence="6">
    <location>
        <begin position="577"/>
        <end position="736"/>
    </location>
</feature>
<sequence>MASVLEGSILHHVGIVLVVLWILNSYNCCSPVAYFLSFIYLFLVNEIYVMRLRKTLEYEETRNCNRRRILSDSETVRWLNHAVEKMWRVCMEQIVSQKILLPIMPWFLKKYKPWTVKKALVQQLYLGRSPPMFTEMRVLHQSNDDDHLVLELGLNFRTADDMSALLAVKLRRRLGLGMWVKLHLLGMHIEGKILIGVKFVRKWPFLGRVRLCFVEPPYFQMTVKPIFTHGLDVTELPGIAGWLDKLLAVVFEQTLVEPNMLVVDMEKFASPEQESWFTIDEKEPVAHAIVEVIEAADMKPSDLNGLADPYVKGQLGPYGFRTKTQKRTLAPKWYEEFKLPICTWESPNVLAIEVLDKDHFVDDKLGVCSIDLSEFRDGQRHDMWLSLQNIKVGRLHLAITVAEGNRKGADETCDSENLSEYKKESFATDSTNKGSFSSITSEKSPKVADSYEPIDVEGQEETGIWVHRPGSEVAQIWEPRKAKSRRLDTNIHIEGVDSAGSCKLTSSGSCKTDCNNAEESAEQSPSFVKRGLHKIGSLFHRRQRNEKPVAFEEPLPSPRVNIRSVNSKEIGVKFIVDDTFLPPSSQKTPKPDGKGSSEGSGPDSPSKGNIRNRLKRSAHSIKHALSRKGSKKLHSESESQSTENDESDSSEMDSLPTVVYTPHTEPISVASTPISGYGKDSSSPRENRILSPSNDAGKNTVIQEEKAIPESKIGDNNSGFSEGDEAVEGSRESQTA</sequence>
<dbReference type="Pfam" id="PF00168">
    <property type="entry name" value="C2"/>
    <property type="match status" value="1"/>
</dbReference>
<organism evidence="10 11">
    <name type="scientific">Cinchona calisaya</name>
    <dbReference type="NCBI Taxonomy" id="153742"/>
    <lineage>
        <taxon>Eukaryota</taxon>
        <taxon>Viridiplantae</taxon>
        <taxon>Streptophyta</taxon>
        <taxon>Embryophyta</taxon>
        <taxon>Tracheophyta</taxon>
        <taxon>Spermatophyta</taxon>
        <taxon>Magnoliopsida</taxon>
        <taxon>eudicotyledons</taxon>
        <taxon>Gunneridae</taxon>
        <taxon>Pentapetalae</taxon>
        <taxon>asterids</taxon>
        <taxon>lamiids</taxon>
        <taxon>Gentianales</taxon>
        <taxon>Rubiaceae</taxon>
        <taxon>Cinchonoideae</taxon>
        <taxon>Cinchoneae</taxon>
        <taxon>Cinchona</taxon>
    </lineage>
</organism>
<accession>A0ABD2YN40</accession>
<feature type="region of interest" description="Disordered" evidence="6">
    <location>
        <begin position="428"/>
        <end position="450"/>
    </location>
</feature>
<dbReference type="InterPro" id="IPR052847">
    <property type="entry name" value="Ext_Synaptotagmin/KAHRP-like"/>
</dbReference>
<dbReference type="Pfam" id="PF25669">
    <property type="entry name" value="SMP_MUG190-like"/>
    <property type="match status" value="1"/>
</dbReference>
<evidence type="ECO:0000313" key="10">
    <source>
        <dbReference type="EMBL" id="KAL3508821.1"/>
    </source>
</evidence>
<feature type="domain" description="C2" evidence="8">
    <location>
        <begin position="271"/>
        <end position="385"/>
    </location>
</feature>
<comment type="caution">
    <text evidence="10">The sequence shown here is derived from an EMBL/GenBank/DDBJ whole genome shotgun (WGS) entry which is preliminary data.</text>
</comment>
<dbReference type="GO" id="GO:0016020">
    <property type="term" value="C:membrane"/>
    <property type="evidence" value="ECO:0007669"/>
    <property type="project" value="UniProtKB-SubCell"/>
</dbReference>
<dbReference type="SUPFAM" id="SSF49562">
    <property type="entry name" value="C2 domain (Calcium/lipid-binding domain, CaLB)"/>
    <property type="match status" value="1"/>
</dbReference>
<evidence type="ECO:0000256" key="7">
    <source>
        <dbReference type="SAM" id="Phobius"/>
    </source>
</evidence>
<evidence type="ECO:0008006" key="12">
    <source>
        <dbReference type="Google" id="ProtNLM"/>
    </source>
</evidence>